<organism evidence="1 2">
    <name type="scientific">Caerostris extrusa</name>
    <name type="common">Bark spider</name>
    <name type="synonym">Caerostris bankana</name>
    <dbReference type="NCBI Taxonomy" id="172846"/>
    <lineage>
        <taxon>Eukaryota</taxon>
        <taxon>Metazoa</taxon>
        <taxon>Ecdysozoa</taxon>
        <taxon>Arthropoda</taxon>
        <taxon>Chelicerata</taxon>
        <taxon>Arachnida</taxon>
        <taxon>Araneae</taxon>
        <taxon>Araneomorphae</taxon>
        <taxon>Entelegynae</taxon>
        <taxon>Araneoidea</taxon>
        <taxon>Araneidae</taxon>
        <taxon>Caerostris</taxon>
    </lineage>
</organism>
<reference evidence="1 2" key="1">
    <citation type="submission" date="2021-06" db="EMBL/GenBank/DDBJ databases">
        <title>Caerostris extrusa draft genome.</title>
        <authorList>
            <person name="Kono N."/>
            <person name="Arakawa K."/>
        </authorList>
    </citation>
    <scope>NUCLEOTIDE SEQUENCE [LARGE SCALE GENOMIC DNA]</scope>
</reference>
<gene>
    <name evidence="1" type="ORF">CEXT_197781</name>
</gene>
<proteinExistence type="predicted"/>
<comment type="caution">
    <text evidence="1">The sequence shown here is derived from an EMBL/GenBank/DDBJ whole genome shotgun (WGS) entry which is preliminary data.</text>
</comment>
<evidence type="ECO:0000313" key="2">
    <source>
        <dbReference type="Proteomes" id="UP001054945"/>
    </source>
</evidence>
<dbReference type="AlphaFoldDB" id="A0AAV4TXB6"/>
<name>A0AAV4TXB6_CAEEX</name>
<accession>A0AAV4TXB6</accession>
<protein>
    <submittedName>
        <fullName evidence="1">Uncharacterized protein</fullName>
    </submittedName>
</protein>
<evidence type="ECO:0000313" key="1">
    <source>
        <dbReference type="EMBL" id="GIY49741.1"/>
    </source>
</evidence>
<dbReference type="EMBL" id="BPLR01011875">
    <property type="protein sequence ID" value="GIY49741.1"/>
    <property type="molecule type" value="Genomic_DNA"/>
</dbReference>
<dbReference type="Proteomes" id="UP001054945">
    <property type="component" value="Unassembled WGS sequence"/>
</dbReference>
<keyword evidence="2" id="KW-1185">Reference proteome</keyword>
<sequence>MGACAECVHLAIWIWGDRIVFAIHRICLTDCFRVITVLSIDPSQNSSRLRKSHLLQRGICYTACSTKTDEIISPVWTLKSATVPPATVANNRTTVDSTKAAYGKQGFEDSADQEVSVLPAPRITKEG</sequence>